<proteinExistence type="inferred from homology"/>
<dbReference type="InterPro" id="IPR007353">
    <property type="entry name" value="DUF421"/>
</dbReference>
<reference evidence="10" key="1">
    <citation type="journal article" date="2019" name="Int. J. Syst. Evol. Microbiol.">
        <title>The Global Catalogue of Microorganisms (GCM) 10K type strain sequencing project: providing services to taxonomists for standard genome sequencing and annotation.</title>
        <authorList>
            <consortium name="The Broad Institute Genomics Platform"/>
            <consortium name="The Broad Institute Genome Sequencing Center for Infectious Disease"/>
            <person name="Wu L."/>
            <person name="Ma J."/>
        </authorList>
    </citation>
    <scope>NUCLEOTIDE SEQUENCE [LARGE SCALE GENOMIC DNA]</scope>
    <source>
        <strain evidence="10">JCM 12389</strain>
    </source>
</reference>
<evidence type="ECO:0000259" key="8">
    <source>
        <dbReference type="Pfam" id="PF04239"/>
    </source>
</evidence>
<feature type="transmembrane region" description="Helical" evidence="7">
    <location>
        <begin position="34"/>
        <end position="52"/>
    </location>
</feature>
<feature type="domain" description="YetF C-terminal" evidence="8">
    <location>
        <begin position="82"/>
        <end position="201"/>
    </location>
</feature>
<dbReference type="Proteomes" id="UP001500880">
    <property type="component" value="Unassembled WGS sequence"/>
</dbReference>
<dbReference type="EMBL" id="BAAADO010000001">
    <property type="protein sequence ID" value="GAA0483316.1"/>
    <property type="molecule type" value="Genomic_DNA"/>
</dbReference>
<protein>
    <submittedName>
        <fullName evidence="9">DUF421 domain-containing protein</fullName>
    </submittedName>
</protein>
<evidence type="ECO:0000256" key="2">
    <source>
        <dbReference type="ARBA" id="ARBA00006448"/>
    </source>
</evidence>
<feature type="transmembrane region" description="Helical" evidence="7">
    <location>
        <begin position="6"/>
        <end position="22"/>
    </location>
</feature>
<dbReference type="InterPro" id="IPR023090">
    <property type="entry name" value="UPF0702_alpha/beta_dom_sf"/>
</dbReference>
<feature type="transmembrane region" description="Helical" evidence="7">
    <location>
        <begin position="58"/>
        <end position="77"/>
    </location>
</feature>
<evidence type="ECO:0000256" key="4">
    <source>
        <dbReference type="ARBA" id="ARBA00022692"/>
    </source>
</evidence>
<accession>A0ABP3KQ30</accession>
<evidence type="ECO:0000256" key="7">
    <source>
        <dbReference type="SAM" id="Phobius"/>
    </source>
</evidence>
<name>A0ABP3KQ30_9BACI</name>
<dbReference type="RefSeq" id="WP_425542176.1">
    <property type="nucleotide sequence ID" value="NZ_BAAADO010000001.1"/>
</dbReference>
<comment type="caution">
    <text evidence="9">The sequence shown here is derived from an EMBL/GenBank/DDBJ whole genome shotgun (WGS) entry which is preliminary data.</text>
</comment>
<dbReference type="PANTHER" id="PTHR34582">
    <property type="entry name" value="UPF0702 TRANSMEMBRANE PROTEIN YCAP"/>
    <property type="match status" value="1"/>
</dbReference>
<evidence type="ECO:0000256" key="1">
    <source>
        <dbReference type="ARBA" id="ARBA00004651"/>
    </source>
</evidence>
<comment type="similarity">
    <text evidence="2">Belongs to the UPF0702 family.</text>
</comment>
<organism evidence="9 10">
    <name type="scientific">Salinibacillus aidingensis</name>
    <dbReference type="NCBI Taxonomy" id="237684"/>
    <lineage>
        <taxon>Bacteria</taxon>
        <taxon>Bacillati</taxon>
        <taxon>Bacillota</taxon>
        <taxon>Bacilli</taxon>
        <taxon>Bacillales</taxon>
        <taxon>Bacillaceae</taxon>
        <taxon>Salinibacillus</taxon>
    </lineage>
</organism>
<dbReference type="PANTHER" id="PTHR34582:SF6">
    <property type="entry name" value="UPF0702 TRANSMEMBRANE PROTEIN YCAP"/>
    <property type="match status" value="1"/>
</dbReference>
<keyword evidence="6 7" id="KW-0472">Membrane</keyword>
<dbReference type="Pfam" id="PF04239">
    <property type="entry name" value="DUF421"/>
    <property type="match status" value="1"/>
</dbReference>
<sequence length="216" mass="24804">MESLGIVVLRTIGMYFVIFIILRSMGKRELAEISIFDLVIFVMLAEMAVISIEDLEKGFFSSILPMIILLIIQRISARISLKSQKVRELLDGKPSIIIQNGKIDEKEMKYQRYNMDDLLINLHEKGIQLVQDVELAILEPNGKLSVFEKKDNPVKIYSPLISDGIIQHHVLEQMGKDEKWLREKLKESGYHELDSISYCSLNKDGTLHIDESNLDK</sequence>
<evidence type="ECO:0000313" key="10">
    <source>
        <dbReference type="Proteomes" id="UP001500880"/>
    </source>
</evidence>
<gene>
    <name evidence="9" type="ORF">GCM10008986_05440</name>
</gene>
<keyword evidence="5 7" id="KW-1133">Transmembrane helix</keyword>
<evidence type="ECO:0000313" key="9">
    <source>
        <dbReference type="EMBL" id="GAA0483316.1"/>
    </source>
</evidence>
<dbReference type="Gene3D" id="3.30.240.20">
    <property type="entry name" value="bsu07140 like domains"/>
    <property type="match status" value="2"/>
</dbReference>
<keyword evidence="3" id="KW-1003">Cell membrane</keyword>
<comment type="subcellular location">
    <subcellularLocation>
        <location evidence="1">Cell membrane</location>
        <topology evidence="1">Multi-pass membrane protein</topology>
    </subcellularLocation>
</comment>
<evidence type="ECO:0000256" key="5">
    <source>
        <dbReference type="ARBA" id="ARBA00022989"/>
    </source>
</evidence>
<keyword evidence="4 7" id="KW-0812">Transmembrane</keyword>
<evidence type="ECO:0000256" key="6">
    <source>
        <dbReference type="ARBA" id="ARBA00023136"/>
    </source>
</evidence>
<evidence type="ECO:0000256" key="3">
    <source>
        <dbReference type="ARBA" id="ARBA00022475"/>
    </source>
</evidence>
<keyword evidence="10" id="KW-1185">Reference proteome</keyword>